<dbReference type="Pfam" id="PF02678">
    <property type="entry name" value="Pirin"/>
    <property type="match status" value="1"/>
</dbReference>
<dbReference type="CDD" id="cd02909">
    <property type="entry name" value="cupin_pirin_N"/>
    <property type="match status" value="1"/>
</dbReference>
<dbReference type="PIRSF" id="PIRSF006232">
    <property type="entry name" value="Pirin"/>
    <property type="match status" value="1"/>
</dbReference>
<evidence type="ECO:0000256" key="2">
    <source>
        <dbReference type="PIRSR" id="PIRSR006232-1"/>
    </source>
</evidence>
<evidence type="ECO:0008006" key="8">
    <source>
        <dbReference type="Google" id="ProtNLM"/>
    </source>
</evidence>
<gene>
    <name evidence="6" type="ORF">CI109_106882</name>
</gene>
<dbReference type="InterPro" id="IPR011051">
    <property type="entry name" value="RmlC_Cupin_sf"/>
</dbReference>
<evidence type="ECO:0000259" key="5">
    <source>
        <dbReference type="Pfam" id="PF05726"/>
    </source>
</evidence>
<dbReference type="CDD" id="cd02247">
    <property type="entry name" value="cupin_pirin_C"/>
    <property type="match status" value="1"/>
</dbReference>
<dbReference type="SUPFAM" id="SSF51182">
    <property type="entry name" value="RmlC-like cupins"/>
    <property type="match status" value="1"/>
</dbReference>
<evidence type="ECO:0000256" key="1">
    <source>
        <dbReference type="ARBA" id="ARBA00008416"/>
    </source>
</evidence>
<dbReference type="InterPro" id="IPR012093">
    <property type="entry name" value="Pirin"/>
</dbReference>
<keyword evidence="2" id="KW-0408">Iron</keyword>
<dbReference type="PANTHER" id="PTHR13903:SF8">
    <property type="entry name" value="PIRIN"/>
    <property type="match status" value="1"/>
</dbReference>
<comment type="cofactor">
    <cofactor evidence="2">
        <name>Fe cation</name>
        <dbReference type="ChEBI" id="CHEBI:24875"/>
    </cofactor>
    <text evidence="2">Binds 1 Fe cation per subunit.</text>
</comment>
<dbReference type="AlphaFoldDB" id="A0AAJ8N125"/>
<dbReference type="InterPro" id="IPR003829">
    <property type="entry name" value="Pirin_N_dom"/>
</dbReference>
<feature type="domain" description="Pirin N-terminal" evidence="4">
    <location>
        <begin position="83"/>
        <end position="186"/>
    </location>
</feature>
<reference evidence="6" key="1">
    <citation type="submission" date="2017-08" db="EMBL/GenBank/DDBJ databases">
        <authorList>
            <person name="Cuomo C."/>
            <person name="Billmyre B."/>
            <person name="Heitman J."/>
        </authorList>
    </citation>
    <scope>NUCLEOTIDE SEQUENCE</scope>
    <source>
        <strain evidence="6">CBS 12478</strain>
    </source>
</reference>
<evidence type="ECO:0000259" key="4">
    <source>
        <dbReference type="Pfam" id="PF02678"/>
    </source>
</evidence>
<feature type="binding site" evidence="2">
    <location>
        <position position="163"/>
    </location>
    <ligand>
        <name>Fe cation</name>
        <dbReference type="ChEBI" id="CHEBI:24875"/>
    </ligand>
</feature>
<feature type="domain" description="Pirin C-terminal" evidence="5">
    <location>
        <begin position="240"/>
        <end position="356"/>
    </location>
</feature>
<protein>
    <recommendedName>
        <fullName evidence="8">Pirin</fullName>
    </recommendedName>
</protein>
<evidence type="ECO:0000256" key="3">
    <source>
        <dbReference type="RuleBase" id="RU003457"/>
    </source>
</evidence>
<feature type="binding site" evidence="2">
    <location>
        <position position="119"/>
    </location>
    <ligand>
        <name>Fe cation</name>
        <dbReference type="ChEBI" id="CHEBI:24875"/>
    </ligand>
</feature>
<feature type="binding site" evidence="2">
    <location>
        <position position="121"/>
    </location>
    <ligand>
        <name>Fe cation</name>
        <dbReference type="ChEBI" id="CHEBI:24875"/>
    </ligand>
</feature>
<dbReference type="Pfam" id="PF05726">
    <property type="entry name" value="Pirin_C"/>
    <property type="match status" value="1"/>
</dbReference>
<dbReference type="GO" id="GO:0046872">
    <property type="term" value="F:metal ion binding"/>
    <property type="evidence" value="ECO:0007669"/>
    <property type="project" value="UniProtKB-KW"/>
</dbReference>
<dbReference type="KEGG" id="ksn:43586163"/>
<dbReference type="RefSeq" id="XP_031863610.2">
    <property type="nucleotide sequence ID" value="XM_032002053.2"/>
</dbReference>
<evidence type="ECO:0000313" key="6">
    <source>
        <dbReference type="EMBL" id="WWD22391.1"/>
    </source>
</evidence>
<keyword evidence="7" id="KW-1185">Reference proteome</keyword>
<feature type="binding site" evidence="2">
    <location>
        <position position="165"/>
    </location>
    <ligand>
        <name>Fe cation</name>
        <dbReference type="ChEBI" id="CHEBI:24875"/>
    </ligand>
</feature>
<proteinExistence type="inferred from homology"/>
<organism evidence="6 7">
    <name type="scientific">Kwoniella shandongensis</name>
    <dbReference type="NCBI Taxonomy" id="1734106"/>
    <lineage>
        <taxon>Eukaryota</taxon>
        <taxon>Fungi</taxon>
        <taxon>Dikarya</taxon>
        <taxon>Basidiomycota</taxon>
        <taxon>Agaricomycotina</taxon>
        <taxon>Tremellomycetes</taxon>
        <taxon>Tremellales</taxon>
        <taxon>Cryptococcaceae</taxon>
        <taxon>Kwoniella</taxon>
    </lineage>
</organism>
<dbReference type="InterPro" id="IPR014710">
    <property type="entry name" value="RmlC-like_jellyroll"/>
</dbReference>
<keyword evidence="2" id="KW-0479">Metal-binding</keyword>
<dbReference type="EMBL" id="CP144063">
    <property type="protein sequence ID" value="WWD22391.1"/>
    <property type="molecule type" value="Genomic_DNA"/>
</dbReference>
<dbReference type="Proteomes" id="UP000322225">
    <property type="component" value="Chromosome 13"/>
</dbReference>
<dbReference type="GeneID" id="43586163"/>
<evidence type="ECO:0000313" key="7">
    <source>
        <dbReference type="Proteomes" id="UP000322225"/>
    </source>
</evidence>
<accession>A0AAJ8N125</accession>
<sequence>MVLSPLRNINFRKSVILRTTFPIKRYRSRTSSTTIKQIRQIMSTSAGEAKATATAGFGPGVGETSRAVMKSVYAYEVSEGVGARVRRSIGSPELRNLTPFLMLDHFRLEKGKAGGFPDHPHRGQSTITYMMSGMSHHQDFLGNHGLLEPGDVQWMVAGKGIVHAEMPYFDPDPTKAEDAAGLQLWVDLPQNQKFIDPTYQERKAKEIPTIRPKEGVEVTVISGESHGIKGFVRPVGGCWYLNFRLQKPGASVFQPLPEGWTAFVYIISGKLQVGSDPATAAIHDKYHTLVLTCQPGENGVTLTRPESSSTEEEETRFVLVAGEPLDQKVVQYGPFVVNTQRQAMEAVTDFRMGRNGFERAVGWESEIGKAR</sequence>
<dbReference type="Gene3D" id="2.60.120.10">
    <property type="entry name" value="Jelly Rolls"/>
    <property type="match status" value="2"/>
</dbReference>
<comment type="similarity">
    <text evidence="1 3">Belongs to the pirin family.</text>
</comment>
<name>A0AAJ8N125_9TREE</name>
<dbReference type="InterPro" id="IPR008778">
    <property type="entry name" value="Pirin_C_dom"/>
</dbReference>
<reference evidence="6" key="2">
    <citation type="submission" date="2024-01" db="EMBL/GenBank/DDBJ databases">
        <title>Comparative genomics of Cryptococcus and Kwoniella reveals pathogenesis evolution and contrasting modes of karyotype evolution via chromosome fusion or intercentromeric recombination.</title>
        <authorList>
            <person name="Coelho M.A."/>
            <person name="David-Palma M."/>
            <person name="Shea T."/>
            <person name="Bowers K."/>
            <person name="McGinley-Smith S."/>
            <person name="Mohammad A.W."/>
            <person name="Gnirke A."/>
            <person name="Yurkov A.M."/>
            <person name="Nowrousian M."/>
            <person name="Sun S."/>
            <person name="Cuomo C.A."/>
            <person name="Heitman J."/>
        </authorList>
    </citation>
    <scope>NUCLEOTIDE SEQUENCE</scope>
    <source>
        <strain evidence="6">CBS 12478</strain>
    </source>
</reference>
<dbReference type="PANTHER" id="PTHR13903">
    <property type="entry name" value="PIRIN-RELATED"/>
    <property type="match status" value="1"/>
</dbReference>